<evidence type="ECO:0000259" key="9">
    <source>
        <dbReference type="Pfam" id="PF13231"/>
    </source>
</evidence>
<dbReference type="EMBL" id="JACATZ010000001">
    <property type="protein sequence ID" value="NWJ45054.1"/>
    <property type="molecule type" value="Genomic_DNA"/>
</dbReference>
<evidence type="ECO:0000256" key="1">
    <source>
        <dbReference type="ARBA" id="ARBA00004651"/>
    </source>
</evidence>
<feature type="domain" description="Glycosyltransferase RgtA/B/C/D-like" evidence="9">
    <location>
        <begin position="77"/>
        <end position="247"/>
    </location>
</feature>
<evidence type="ECO:0000313" key="13">
    <source>
        <dbReference type="Proteomes" id="UP001431572"/>
    </source>
</evidence>
<evidence type="ECO:0000313" key="10">
    <source>
        <dbReference type="EMBL" id="NWJ45054.1"/>
    </source>
</evidence>
<proteinExistence type="predicted"/>
<dbReference type="GO" id="GO:0005886">
    <property type="term" value="C:plasma membrane"/>
    <property type="evidence" value="ECO:0007669"/>
    <property type="project" value="UniProtKB-SubCell"/>
</dbReference>
<dbReference type="Gene3D" id="1.25.40.10">
    <property type="entry name" value="Tetratricopeptide repeat domain"/>
    <property type="match status" value="1"/>
</dbReference>
<reference evidence="10 12" key="1">
    <citation type="submission" date="2020-06" db="EMBL/GenBank/DDBJ databases">
        <title>Anoxygenic phototrophic Chloroflexota member uses a Type I reaction center.</title>
        <authorList>
            <person name="Tsuji J.M."/>
            <person name="Shaw N.A."/>
            <person name="Nagashima S."/>
            <person name="Venkiteswaran J."/>
            <person name="Schiff S.L."/>
            <person name="Hanada S."/>
            <person name="Tank M."/>
            <person name="Neufeld J.D."/>
        </authorList>
    </citation>
    <scope>NUCLEOTIDE SEQUENCE [LARGE SCALE GENOMIC DNA]</scope>
    <source>
        <strain evidence="10">L227-S17</strain>
    </source>
</reference>
<organism evidence="10 12">
    <name type="scientific">Candidatus Chlorohelix allophototropha</name>
    <dbReference type="NCBI Taxonomy" id="3003348"/>
    <lineage>
        <taxon>Bacteria</taxon>
        <taxon>Bacillati</taxon>
        <taxon>Chloroflexota</taxon>
        <taxon>Chloroflexia</taxon>
        <taxon>Candidatus Chloroheliales</taxon>
        <taxon>Candidatus Chloroheliaceae</taxon>
        <taxon>Candidatus Chlorohelix</taxon>
    </lineage>
</organism>
<gene>
    <name evidence="10" type="ORF">HXX08_04160</name>
    <name evidence="11" type="ORF">OZ401_000180</name>
</gene>
<comment type="subcellular location">
    <subcellularLocation>
        <location evidence="1">Cell membrane</location>
        <topology evidence="1">Multi-pass membrane protein</topology>
    </subcellularLocation>
</comment>
<feature type="transmembrane region" description="Helical" evidence="8">
    <location>
        <begin position="441"/>
        <end position="462"/>
    </location>
</feature>
<feature type="transmembrane region" description="Helical" evidence="8">
    <location>
        <begin position="97"/>
        <end position="115"/>
    </location>
</feature>
<dbReference type="RefSeq" id="WP_341468828.1">
    <property type="nucleotide sequence ID" value="NZ_CP128399.1"/>
</dbReference>
<dbReference type="InterPro" id="IPR050297">
    <property type="entry name" value="LipidA_mod_glycosyltrf_83"/>
</dbReference>
<evidence type="ECO:0000256" key="3">
    <source>
        <dbReference type="ARBA" id="ARBA00022676"/>
    </source>
</evidence>
<accession>A0A8T7LSQ5</accession>
<dbReference type="InterPro" id="IPR038731">
    <property type="entry name" value="RgtA/B/C-like"/>
</dbReference>
<keyword evidence="6 8" id="KW-1133">Transmembrane helix</keyword>
<dbReference type="GO" id="GO:0009103">
    <property type="term" value="P:lipopolysaccharide biosynthetic process"/>
    <property type="evidence" value="ECO:0007669"/>
    <property type="project" value="UniProtKB-ARBA"/>
</dbReference>
<evidence type="ECO:0000313" key="11">
    <source>
        <dbReference type="EMBL" id="WJW66935.1"/>
    </source>
</evidence>
<evidence type="ECO:0000256" key="2">
    <source>
        <dbReference type="ARBA" id="ARBA00022475"/>
    </source>
</evidence>
<feature type="transmembrane region" description="Helical" evidence="8">
    <location>
        <begin position="152"/>
        <end position="169"/>
    </location>
</feature>
<dbReference type="Pfam" id="PF13231">
    <property type="entry name" value="PMT_2"/>
    <property type="match status" value="1"/>
</dbReference>
<evidence type="ECO:0000256" key="8">
    <source>
        <dbReference type="SAM" id="Phobius"/>
    </source>
</evidence>
<feature type="transmembrane region" description="Helical" evidence="8">
    <location>
        <begin position="359"/>
        <end position="375"/>
    </location>
</feature>
<dbReference type="PANTHER" id="PTHR33908:SF11">
    <property type="entry name" value="MEMBRANE PROTEIN"/>
    <property type="match status" value="1"/>
</dbReference>
<dbReference type="AlphaFoldDB" id="A0A8T7LSQ5"/>
<keyword evidence="7 8" id="KW-0472">Membrane</keyword>
<feature type="transmembrane region" description="Helical" evidence="8">
    <location>
        <begin position="127"/>
        <end position="146"/>
    </location>
</feature>
<dbReference type="Proteomes" id="UP000521676">
    <property type="component" value="Unassembled WGS sequence"/>
</dbReference>
<protein>
    <submittedName>
        <fullName evidence="10">Glycosyltransferase family 39 protein</fullName>
        <ecNumber evidence="11">2.4.-.-</ecNumber>
    </submittedName>
</protein>
<evidence type="ECO:0000256" key="6">
    <source>
        <dbReference type="ARBA" id="ARBA00022989"/>
    </source>
</evidence>
<feature type="transmembrane region" description="Helical" evidence="8">
    <location>
        <begin position="190"/>
        <end position="220"/>
    </location>
</feature>
<reference evidence="11" key="2">
    <citation type="journal article" date="2024" name="Nature">
        <title>Anoxygenic phototroph of the Chloroflexota uses a type I reaction centre.</title>
        <authorList>
            <person name="Tsuji J.M."/>
            <person name="Shaw N.A."/>
            <person name="Nagashima S."/>
            <person name="Venkiteswaran J.J."/>
            <person name="Schiff S.L."/>
            <person name="Watanabe T."/>
            <person name="Fukui M."/>
            <person name="Hanada S."/>
            <person name="Tank M."/>
            <person name="Neufeld J.D."/>
        </authorList>
    </citation>
    <scope>NUCLEOTIDE SEQUENCE</scope>
    <source>
        <strain evidence="11">L227-S17</strain>
    </source>
</reference>
<evidence type="ECO:0000256" key="7">
    <source>
        <dbReference type="ARBA" id="ARBA00023136"/>
    </source>
</evidence>
<keyword evidence="3 11" id="KW-0328">Glycosyltransferase</keyword>
<dbReference type="SUPFAM" id="SSF48452">
    <property type="entry name" value="TPR-like"/>
    <property type="match status" value="1"/>
</dbReference>
<keyword evidence="4 11" id="KW-0808">Transferase</keyword>
<keyword evidence="13" id="KW-1185">Reference proteome</keyword>
<evidence type="ECO:0000256" key="4">
    <source>
        <dbReference type="ARBA" id="ARBA00022679"/>
    </source>
</evidence>
<dbReference type="PANTHER" id="PTHR33908">
    <property type="entry name" value="MANNOSYLTRANSFERASE YKCB-RELATED"/>
    <property type="match status" value="1"/>
</dbReference>
<dbReference type="EC" id="2.4.-.-" evidence="11"/>
<keyword evidence="5 8" id="KW-0812">Transmembrane</keyword>
<dbReference type="EMBL" id="CP128399">
    <property type="protein sequence ID" value="WJW66935.1"/>
    <property type="molecule type" value="Genomic_DNA"/>
</dbReference>
<dbReference type="Proteomes" id="UP001431572">
    <property type="component" value="Chromosome 1"/>
</dbReference>
<dbReference type="InterPro" id="IPR011990">
    <property type="entry name" value="TPR-like_helical_dom_sf"/>
</dbReference>
<evidence type="ECO:0000256" key="5">
    <source>
        <dbReference type="ARBA" id="ARBA00022692"/>
    </source>
</evidence>
<dbReference type="GO" id="GO:0016763">
    <property type="term" value="F:pentosyltransferase activity"/>
    <property type="evidence" value="ECO:0007669"/>
    <property type="project" value="TreeGrafter"/>
</dbReference>
<sequence length="734" mass="82361">MRTSQQGLTTALKKQSRFRPDWVLLAILGAGLALRLLVWLIATHRYFVIDEAEYYQISSILADGRGWQFYDGATWVRPPLFILMLAGFFKFFGHDLIIIRLVQICLSLASVYLLYWLGKRLYGRRTGLVAALLASVAWPFVVFPYLLLSETLFILLFLLTVCFFAEFFASSKTDSRNKWLPENRKEWLTLVGGSFFLGLSALTRGQVLSFVPFLAIWFWIGTGRKWKPAIGAFVVMLIIFAITVSPWALRNASVYGRPFIDNTGGYNFFLGAMKGRNGALVSQTLEAVKNMAERDSVGYQKGLEIFFKDPASFIFDKGFKEALDFWQINFGADERLSAGYSLGQINPPWLLLDATLNDLLYVVAGALAMLGLVTAPSSSRAVRSFVVIWTAQNMILAFAFFAVTRFRVSVYFFLLLYAAYTLANWREVLAWFKRPLRNSQFLRYAAGLVLPVLFLAAVLPSYGPIAYLTGLDNQWGTARGIERWNEQQNAQEGDRLRLEGKYQEALDAYAKADQSVPATQIGIGLTEAALGRFDDAIGRIGRTSQDISQSHIALGYIYLLQGNKAYARGEFNTRQVGLDQQADEWAWEKLPTAPLPDNTLAIGEFDWGYTYGFQTYEKDAQTGKLYRWTSGRGDSGQELARLKFPNAGTQHLAEVNLRLRGFRPDSLTPPLVEVYANGQLLGKVQTSRNWETYNLKLPSNLSGDIIIGLGADTFVPGSNSRRELGVMVESATLK</sequence>
<evidence type="ECO:0000313" key="12">
    <source>
        <dbReference type="Proteomes" id="UP000521676"/>
    </source>
</evidence>
<name>A0A8T7LSQ5_9CHLR</name>
<feature type="transmembrane region" description="Helical" evidence="8">
    <location>
        <begin position="226"/>
        <end position="249"/>
    </location>
</feature>
<keyword evidence="2" id="KW-1003">Cell membrane</keyword>
<feature type="transmembrane region" description="Helical" evidence="8">
    <location>
        <begin position="21"/>
        <end position="42"/>
    </location>
</feature>